<dbReference type="EMBL" id="JAGTJJ010000062">
    <property type="protein sequence ID" value="MDC3987998.1"/>
    <property type="molecule type" value="Genomic_DNA"/>
</dbReference>
<keyword evidence="7" id="KW-1185">Reference proteome</keyword>
<feature type="binding site" evidence="2">
    <location>
        <position position="494"/>
    </location>
    <ligand>
        <name>Zn(2+)</name>
        <dbReference type="ChEBI" id="CHEBI:29105"/>
    </ligand>
</feature>
<evidence type="ECO:0000259" key="5">
    <source>
        <dbReference type="Pfam" id="PF04734"/>
    </source>
</evidence>
<keyword evidence="3" id="KW-0443">Lipid metabolism</keyword>
<feature type="region of interest" description="Disordered" evidence="4">
    <location>
        <begin position="589"/>
        <end position="645"/>
    </location>
</feature>
<dbReference type="AlphaFoldDB" id="A0A9X4AX29"/>
<dbReference type="GO" id="GO:0046872">
    <property type="term" value="F:metal ion binding"/>
    <property type="evidence" value="ECO:0007669"/>
    <property type="project" value="UniProtKB-KW"/>
</dbReference>
<comment type="similarity">
    <text evidence="3">Belongs to the neutral ceramidase family.</text>
</comment>
<feature type="binding site" evidence="2">
    <location>
        <position position="92"/>
    </location>
    <ligand>
        <name>Zn(2+)</name>
        <dbReference type="ChEBI" id="CHEBI:29105"/>
    </ligand>
</feature>
<evidence type="ECO:0000256" key="2">
    <source>
        <dbReference type="PIRSR" id="PIRSR606823-2"/>
    </source>
</evidence>
<feature type="domain" description="Neutral/alkaline non-lysosomal ceramidase N-terminal" evidence="5">
    <location>
        <begin position="3"/>
        <end position="355"/>
    </location>
</feature>
<organism evidence="6 7">
    <name type="scientific">Polyangium jinanense</name>
    <dbReference type="NCBI Taxonomy" id="2829994"/>
    <lineage>
        <taxon>Bacteria</taxon>
        <taxon>Pseudomonadati</taxon>
        <taxon>Myxococcota</taxon>
        <taxon>Polyangia</taxon>
        <taxon>Polyangiales</taxon>
        <taxon>Polyangiaceae</taxon>
        <taxon>Polyangium</taxon>
    </lineage>
</organism>
<keyword evidence="3" id="KW-0378">Hydrolase</keyword>
<dbReference type="InterPro" id="IPR031329">
    <property type="entry name" value="NEUT/ALK_ceramidase_N"/>
</dbReference>
<dbReference type="GO" id="GO:0016020">
    <property type="term" value="C:membrane"/>
    <property type="evidence" value="ECO:0007669"/>
    <property type="project" value="GOC"/>
</dbReference>
<dbReference type="GO" id="GO:0046514">
    <property type="term" value="P:ceramide catabolic process"/>
    <property type="evidence" value="ECO:0007669"/>
    <property type="project" value="InterPro"/>
</dbReference>
<dbReference type="GO" id="GO:0042759">
    <property type="term" value="P:long-chain fatty acid biosynthetic process"/>
    <property type="evidence" value="ECO:0007669"/>
    <property type="project" value="TreeGrafter"/>
</dbReference>
<evidence type="ECO:0000256" key="3">
    <source>
        <dbReference type="RuleBase" id="RU366019"/>
    </source>
</evidence>
<dbReference type="Pfam" id="PF04734">
    <property type="entry name" value="Ceramidase_alk"/>
    <property type="match status" value="2"/>
</dbReference>
<dbReference type="RefSeq" id="WP_272459701.1">
    <property type="nucleotide sequence ID" value="NZ_JAGTJJ010000062.1"/>
</dbReference>
<dbReference type="GO" id="GO:0017040">
    <property type="term" value="F:N-acylsphingosine amidohydrolase activity"/>
    <property type="evidence" value="ECO:0007669"/>
    <property type="project" value="UniProtKB-UniRule"/>
</dbReference>
<feature type="binding site" evidence="2">
    <location>
        <position position="457"/>
    </location>
    <ligand>
        <name>Zn(2+)</name>
        <dbReference type="ChEBI" id="CHEBI:29105"/>
    </ligand>
</feature>
<accession>A0A9X4AX29</accession>
<keyword evidence="2" id="KW-0479">Metal-binding</keyword>
<dbReference type="GO" id="GO:0046512">
    <property type="term" value="P:sphingosine biosynthetic process"/>
    <property type="evidence" value="ECO:0007669"/>
    <property type="project" value="TreeGrafter"/>
</dbReference>
<dbReference type="EC" id="3.5.1.23" evidence="3"/>
<comment type="cofactor">
    <cofactor evidence="2">
        <name>Zn(2+)</name>
        <dbReference type="ChEBI" id="CHEBI:29105"/>
    </cofactor>
    <text evidence="2">Binds 1 zinc ion per subunit.</text>
</comment>
<dbReference type="Proteomes" id="UP001151081">
    <property type="component" value="Unassembled WGS sequence"/>
</dbReference>
<comment type="caution">
    <text evidence="6">The sequence shown here is derived from an EMBL/GenBank/DDBJ whole genome shotgun (WGS) entry which is preliminary data.</text>
</comment>
<proteinExistence type="inferred from homology"/>
<comment type="catalytic activity">
    <reaction evidence="3">
        <text>an N-acylsphing-4-enine + H2O = sphing-4-enine + a fatty acid</text>
        <dbReference type="Rhea" id="RHEA:20856"/>
        <dbReference type="ChEBI" id="CHEBI:15377"/>
        <dbReference type="ChEBI" id="CHEBI:28868"/>
        <dbReference type="ChEBI" id="CHEBI:52639"/>
        <dbReference type="ChEBI" id="CHEBI:57756"/>
        <dbReference type="EC" id="3.5.1.23"/>
    </reaction>
</comment>
<evidence type="ECO:0000313" key="7">
    <source>
        <dbReference type="Proteomes" id="UP001151081"/>
    </source>
</evidence>
<feature type="domain" description="Neutral/alkaline non-lysosomal ceramidase N-terminal" evidence="5">
    <location>
        <begin position="427"/>
        <end position="522"/>
    </location>
</feature>
<dbReference type="PANTHER" id="PTHR12670">
    <property type="entry name" value="CERAMIDASE"/>
    <property type="match status" value="1"/>
</dbReference>
<reference evidence="6 7" key="1">
    <citation type="submission" date="2021-04" db="EMBL/GenBank/DDBJ databases">
        <title>Genome analysis of Polyangium sp.</title>
        <authorList>
            <person name="Li Y."/>
            <person name="Wang J."/>
        </authorList>
    </citation>
    <scope>NUCLEOTIDE SEQUENCE [LARGE SCALE GENOMIC DNA]</scope>
    <source>
        <strain evidence="6 7">SDU14</strain>
    </source>
</reference>
<feature type="active site" description="Nucleophile" evidence="1">
    <location>
        <position position="257"/>
    </location>
</feature>
<dbReference type="InterPro" id="IPR006823">
    <property type="entry name" value="Ceramidase_alk"/>
</dbReference>
<feature type="binding site" evidence="2">
    <location>
        <position position="207"/>
    </location>
    <ligand>
        <name>Zn(2+)</name>
        <dbReference type="ChEBI" id="CHEBI:29105"/>
    </ligand>
</feature>
<dbReference type="GO" id="GO:0005576">
    <property type="term" value="C:extracellular region"/>
    <property type="evidence" value="ECO:0007669"/>
    <property type="project" value="TreeGrafter"/>
</dbReference>
<evidence type="ECO:0000256" key="1">
    <source>
        <dbReference type="PIRSR" id="PIRSR606823-1"/>
    </source>
</evidence>
<keyword evidence="2" id="KW-0862">Zinc</keyword>
<evidence type="ECO:0000313" key="6">
    <source>
        <dbReference type="EMBL" id="MDC3987998.1"/>
    </source>
</evidence>
<feature type="compositionally biased region" description="Polar residues" evidence="4">
    <location>
        <begin position="616"/>
        <end position="626"/>
    </location>
</feature>
<evidence type="ECO:0000256" key="4">
    <source>
        <dbReference type="SAM" id="MobiDB-lite"/>
    </source>
</evidence>
<gene>
    <name evidence="6" type="ORF">KEG57_46460</name>
</gene>
<keyword evidence="3" id="KW-0746">Sphingolipid metabolism</keyword>
<sequence length="645" mass="68277">MLEVGFARADITTWEPGTCALGWGQETNFIEGIGTRLYVRAMVVRGPAGTLAYACADLCFVSTAVWNAVIERLAAMPSRGLGPHDVVLTATHTHSGPGGFSHHVTYNGSSLGFCPTVFETIVRGFVEAILGADDARRPATLRVGEAHVPYDEPVAFNRSIEAYNRNRDVGRVDGARTELGTRRLSVTLRADDTEGRTLGILNWFGVHGTSVHADARILHGDNKGLAALRFEAQARRDRAFAPGFVAIFAQEAAGDVSPNGHVDEERGVLRGTSEDDLESAAQNAVIQVRYARQAFEAARGEAALEGPIGGHVRRIDFADAAVSPEHADGFVGQRTRKAVLGLGATAGTAEGPGPARPVESILRAFTRARAEFGRMLGREVDPKLPFLEVGRGVEGQFLGLVPTRAGFPLVAPRVPTVAFVEAADRAGEMGSLPWVPEVLPLQIARIGSLVLVALPCEPTTVAGERIRRTVAEALAFAGVSRIVIAPYANGYAGYVTTREEYEAQHYEGASTLFGPWTLAAYQTALADLATAGLREGLAKVEGPELALASQETLVRQRIAGREGVSARSRGVAPGFHPGPVWLTMGLRSASRATPQTPGLSAPGPGPAQALDPGSMNCASRSSSNRPSQDRRATLPTKRAALASTA</sequence>
<dbReference type="PANTHER" id="PTHR12670:SF1">
    <property type="entry name" value="NEUTRAL CERAMIDASE"/>
    <property type="match status" value="1"/>
</dbReference>
<protein>
    <recommendedName>
        <fullName evidence="3">Neutral ceramidase</fullName>
        <ecNumber evidence="3">3.5.1.23</ecNumber>
    </recommendedName>
</protein>
<name>A0A9X4AX29_9BACT</name>